<name>A0ABQ2D518_9MICC</name>
<feature type="transmembrane region" description="Helical" evidence="6">
    <location>
        <begin position="20"/>
        <end position="43"/>
    </location>
</feature>
<protein>
    <recommendedName>
        <fullName evidence="7">ABC3 transporter permease C-terminal domain-containing protein</fullName>
    </recommendedName>
</protein>
<proteinExistence type="predicted"/>
<keyword evidence="3 6" id="KW-0812">Transmembrane</keyword>
<keyword evidence="4 6" id="KW-1133">Transmembrane helix</keyword>
<dbReference type="Pfam" id="PF02687">
    <property type="entry name" value="FtsX"/>
    <property type="match status" value="1"/>
</dbReference>
<gene>
    <name evidence="8" type="ORF">GCM10007173_01030</name>
</gene>
<feature type="transmembrane region" description="Helical" evidence="6">
    <location>
        <begin position="281"/>
        <end position="303"/>
    </location>
</feature>
<reference evidence="9" key="1">
    <citation type="journal article" date="2019" name="Int. J. Syst. Evol. Microbiol.">
        <title>The Global Catalogue of Microorganisms (GCM) 10K type strain sequencing project: providing services to taxonomists for standard genome sequencing and annotation.</title>
        <authorList>
            <consortium name="The Broad Institute Genomics Platform"/>
            <consortium name="The Broad Institute Genome Sequencing Center for Infectious Disease"/>
            <person name="Wu L."/>
            <person name="Ma J."/>
        </authorList>
    </citation>
    <scope>NUCLEOTIDE SEQUENCE [LARGE SCALE GENOMIC DNA]</scope>
    <source>
        <strain evidence="9">CGMCC 1.3685</strain>
    </source>
</reference>
<feature type="transmembrane region" description="Helical" evidence="6">
    <location>
        <begin position="379"/>
        <end position="401"/>
    </location>
</feature>
<comment type="caution">
    <text evidence="8">The sequence shown here is derived from an EMBL/GenBank/DDBJ whole genome shotgun (WGS) entry which is preliminary data.</text>
</comment>
<evidence type="ECO:0000256" key="6">
    <source>
        <dbReference type="SAM" id="Phobius"/>
    </source>
</evidence>
<evidence type="ECO:0000256" key="5">
    <source>
        <dbReference type="ARBA" id="ARBA00023136"/>
    </source>
</evidence>
<feature type="transmembrane region" description="Helical" evidence="6">
    <location>
        <begin position="194"/>
        <end position="211"/>
    </location>
</feature>
<feature type="domain" description="ABC3 transporter permease C-terminal" evidence="7">
    <location>
        <begin position="63"/>
        <end position="177"/>
    </location>
</feature>
<feature type="transmembrane region" description="Helical" evidence="6">
    <location>
        <begin position="407"/>
        <end position="427"/>
    </location>
</feature>
<feature type="transmembrane region" description="Helical" evidence="6">
    <location>
        <begin position="55"/>
        <end position="74"/>
    </location>
</feature>
<comment type="subcellular location">
    <subcellularLocation>
        <location evidence="1">Cell membrane</location>
        <topology evidence="1">Multi-pass membrane protein</topology>
    </subcellularLocation>
</comment>
<sequence>MNTLHMAWMLARPSSSGRIVQLLTVGAYTMVSAMVLIVLGGAWSFTKLEGDAQGFYIPLAAFALVLLVVPLLVLGSSAAKLSARAQDRALSSLRLLGATGLQVRAVAVIQAAATALVGAICGVVLYLALAPAVALVKFQGEAIGTAIFLPPLATAAAVLAVLLLSVVSALAGLRKLVITPLAVATRRSVPMPSWMRAVIAIGSIVVIYTLFSKVGLLPVGLGVLITIVISGFGVGLLALNLIGPWLVAKVGTAKLKKAESPEQLLAARMILESPGGAWRQVSGVAMAAFVAVIGGSGAAMFAFSENDVAGSWEMYLSADVLTGVLVTLSISLICVAISAAISQCAGTLDRQDLYLGLHRLGVDLGVVNKARVKSVMIPALTVAIGFTVASAALVLPFASLALLLKPLTVATVLVVLLAGLLVIRLSLNIADPRRLLADHSGR</sequence>
<dbReference type="GeneID" id="303302520"/>
<evidence type="ECO:0000313" key="9">
    <source>
        <dbReference type="Proteomes" id="UP000606115"/>
    </source>
</evidence>
<keyword evidence="2" id="KW-1003">Cell membrane</keyword>
<feature type="transmembrane region" description="Helical" evidence="6">
    <location>
        <begin position="95"/>
        <end position="128"/>
    </location>
</feature>
<feature type="transmembrane region" description="Helical" evidence="6">
    <location>
        <begin position="148"/>
        <end position="173"/>
    </location>
</feature>
<feature type="transmembrane region" description="Helical" evidence="6">
    <location>
        <begin position="315"/>
        <end position="341"/>
    </location>
</feature>
<evidence type="ECO:0000256" key="2">
    <source>
        <dbReference type="ARBA" id="ARBA00022475"/>
    </source>
</evidence>
<evidence type="ECO:0000313" key="8">
    <source>
        <dbReference type="EMBL" id="GGJ46287.1"/>
    </source>
</evidence>
<evidence type="ECO:0000256" key="3">
    <source>
        <dbReference type="ARBA" id="ARBA00022692"/>
    </source>
</evidence>
<dbReference type="InterPro" id="IPR003838">
    <property type="entry name" value="ABC3_permease_C"/>
</dbReference>
<evidence type="ECO:0000256" key="1">
    <source>
        <dbReference type="ARBA" id="ARBA00004651"/>
    </source>
</evidence>
<dbReference type="RefSeq" id="WP_096255645.1">
    <property type="nucleotide sequence ID" value="NZ_BMKX01000001.1"/>
</dbReference>
<dbReference type="Proteomes" id="UP000606115">
    <property type="component" value="Unassembled WGS sequence"/>
</dbReference>
<organism evidence="8 9">
    <name type="scientific">Glutamicibacter ardleyensis</name>
    <dbReference type="NCBI Taxonomy" id="225894"/>
    <lineage>
        <taxon>Bacteria</taxon>
        <taxon>Bacillati</taxon>
        <taxon>Actinomycetota</taxon>
        <taxon>Actinomycetes</taxon>
        <taxon>Micrococcales</taxon>
        <taxon>Micrococcaceae</taxon>
        <taxon>Glutamicibacter</taxon>
    </lineage>
</organism>
<keyword evidence="5 6" id="KW-0472">Membrane</keyword>
<evidence type="ECO:0000259" key="7">
    <source>
        <dbReference type="Pfam" id="PF02687"/>
    </source>
</evidence>
<keyword evidence="9" id="KW-1185">Reference proteome</keyword>
<dbReference type="EMBL" id="BMKX01000001">
    <property type="protein sequence ID" value="GGJ46287.1"/>
    <property type="molecule type" value="Genomic_DNA"/>
</dbReference>
<evidence type="ECO:0000256" key="4">
    <source>
        <dbReference type="ARBA" id="ARBA00022989"/>
    </source>
</evidence>
<accession>A0ABQ2D518</accession>
<feature type="transmembrane region" description="Helical" evidence="6">
    <location>
        <begin position="223"/>
        <end position="247"/>
    </location>
</feature>